<dbReference type="NCBIfam" id="NF006576">
    <property type="entry name" value="PRK09101.1"/>
    <property type="match status" value="1"/>
</dbReference>
<sequence length="377" mass="43747">MAYSTFNRNKNDQLKEPMFLGQSVNVARYDQQKFEIFEKLIEKQLSFFWRPEEVDVSSDRIDYNKLPEHEKHIFISNLKYQTLLDSIQGRSPNVALLPLVSLPEVETWIETWSFSETIHSRSYTHIIRNIINDPAIVFDDIVENEHILKRAEDISQYYDDLIQLTNDYHRYGEGTHTVNGEQITVKLHDLKKKLYICLMSVNALEAIRFYVSFACSFAFAERELMEGNAKIIKLIARDEALHLTGTQHMINLLRNGQDDFSFMQIAEECKQECFDLFKAAAEQEKEWAEYLFKDGSMIGLNKDILCQYVEYITNIRMQAVGLDAAYPEATSNPIPWINAWLSSDNVQVAPQEAEISSYLVGQIDSDVQADDFKDFEL</sequence>
<keyword evidence="5 8" id="KW-0560">Oxidoreductase</keyword>
<evidence type="ECO:0000313" key="8">
    <source>
        <dbReference type="EMBL" id="MYM61488.1"/>
    </source>
</evidence>
<dbReference type="CDD" id="cd01049">
    <property type="entry name" value="RNRR2"/>
    <property type="match status" value="1"/>
</dbReference>
<dbReference type="AlphaFoldDB" id="A0A6L8LZE8"/>
<keyword evidence="6" id="KW-0408">Iron</keyword>
<dbReference type="InterPro" id="IPR009078">
    <property type="entry name" value="Ferritin-like_SF"/>
</dbReference>
<protein>
    <recommendedName>
        <fullName evidence="3">ribonucleoside-diphosphate reductase</fullName>
        <ecNumber evidence="3">1.17.4.1</ecNumber>
    </recommendedName>
</protein>
<dbReference type="Pfam" id="PF00268">
    <property type="entry name" value="Ribonuc_red_sm"/>
    <property type="match status" value="1"/>
</dbReference>
<keyword evidence="7" id="KW-0215">Deoxyribonucleotide synthesis</keyword>
<evidence type="ECO:0000256" key="4">
    <source>
        <dbReference type="ARBA" id="ARBA00022723"/>
    </source>
</evidence>
<dbReference type="UniPathway" id="UPA00326"/>
<proteinExistence type="inferred from homology"/>
<reference evidence="8 9" key="1">
    <citation type="submission" date="2020-01" db="EMBL/GenBank/DDBJ databases">
        <title>Draft Genome Sequence of Vibrio sp. strain OCN044, Isolated from a Healthy Coral at Palmyra Atoll.</title>
        <authorList>
            <person name="Videau P."/>
            <person name="Loughran R."/>
            <person name="Esquivel A."/>
            <person name="Deadmond M."/>
            <person name="Paddock B.E."/>
            <person name="Saw J.H."/>
            <person name="Ushijima B."/>
        </authorList>
    </citation>
    <scope>NUCLEOTIDE SEQUENCE [LARGE SCALE GENOMIC DNA]</scope>
    <source>
        <strain evidence="8 9">OCN044</strain>
    </source>
</reference>
<dbReference type="SUPFAM" id="SSF47240">
    <property type="entry name" value="Ferritin-like"/>
    <property type="match status" value="1"/>
</dbReference>
<dbReference type="PANTHER" id="PTHR23409">
    <property type="entry name" value="RIBONUCLEOSIDE-DIPHOSPHATE REDUCTASE SMALL CHAIN"/>
    <property type="match status" value="1"/>
</dbReference>
<comment type="caution">
    <text evidence="8">The sequence shown here is derived from an EMBL/GenBank/DDBJ whole genome shotgun (WGS) entry which is preliminary data.</text>
</comment>
<comment type="cofactor">
    <cofactor evidence="1">
        <name>Fe cation</name>
        <dbReference type="ChEBI" id="CHEBI:24875"/>
    </cofactor>
</comment>
<dbReference type="GO" id="GO:0004748">
    <property type="term" value="F:ribonucleoside-diphosphate reductase activity, thioredoxin disulfide as acceptor"/>
    <property type="evidence" value="ECO:0007669"/>
    <property type="project" value="UniProtKB-EC"/>
</dbReference>
<evidence type="ECO:0000256" key="7">
    <source>
        <dbReference type="ARBA" id="ARBA00023116"/>
    </source>
</evidence>
<dbReference type="FunFam" id="1.10.620.20:FF:000001">
    <property type="entry name" value="Ribonucleoside-diphosphate reductase 1 subunit beta"/>
    <property type="match status" value="1"/>
</dbReference>
<dbReference type="Proteomes" id="UP000478571">
    <property type="component" value="Unassembled WGS sequence"/>
</dbReference>
<evidence type="ECO:0000256" key="3">
    <source>
        <dbReference type="ARBA" id="ARBA00012274"/>
    </source>
</evidence>
<dbReference type="EMBL" id="WWEU01000014">
    <property type="protein sequence ID" value="MYM61488.1"/>
    <property type="molecule type" value="Genomic_DNA"/>
</dbReference>
<keyword evidence="4" id="KW-0479">Metal-binding</keyword>
<gene>
    <name evidence="8" type="primary">nrdB</name>
    <name evidence="8" type="ORF">GTG28_19970</name>
</gene>
<dbReference type="GO" id="GO:0046872">
    <property type="term" value="F:metal ion binding"/>
    <property type="evidence" value="ECO:0007669"/>
    <property type="project" value="UniProtKB-KW"/>
</dbReference>
<dbReference type="InterPro" id="IPR012348">
    <property type="entry name" value="RNR-like"/>
</dbReference>
<evidence type="ECO:0000256" key="6">
    <source>
        <dbReference type="ARBA" id="ARBA00023004"/>
    </source>
</evidence>
<dbReference type="InterPro" id="IPR000358">
    <property type="entry name" value="RNR_small_fam"/>
</dbReference>
<keyword evidence="9" id="KW-1185">Reference proteome</keyword>
<evidence type="ECO:0000256" key="2">
    <source>
        <dbReference type="ARBA" id="ARBA00009303"/>
    </source>
</evidence>
<name>A0A6L8LZE8_9VIBR</name>
<dbReference type="EC" id="1.17.4.1" evidence="3"/>
<dbReference type="InterPro" id="IPR030475">
    <property type="entry name" value="RNR_small_AS"/>
</dbReference>
<dbReference type="InterPro" id="IPR033909">
    <property type="entry name" value="RNR_small"/>
</dbReference>
<dbReference type="RefSeq" id="WP_160932929.1">
    <property type="nucleotide sequence ID" value="NZ_WWEU01000014.1"/>
</dbReference>
<dbReference type="Gene3D" id="1.10.620.20">
    <property type="entry name" value="Ribonucleotide Reductase, subunit A"/>
    <property type="match status" value="1"/>
</dbReference>
<comment type="similarity">
    <text evidence="2">Belongs to the ribonucleoside diphosphate reductase small chain family.</text>
</comment>
<accession>A0A6L8LZE8</accession>
<evidence type="ECO:0000256" key="1">
    <source>
        <dbReference type="ARBA" id="ARBA00001962"/>
    </source>
</evidence>
<dbReference type="GO" id="GO:0009263">
    <property type="term" value="P:deoxyribonucleotide biosynthetic process"/>
    <property type="evidence" value="ECO:0007669"/>
    <property type="project" value="UniProtKB-KW"/>
</dbReference>
<dbReference type="PROSITE" id="PS00368">
    <property type="entry name" value="RIBORED_SMALL"/>
    <property type="match status" value="1"/>
</dbReference>
<dbReference type="PANTHER" id="PTHR23409:SF18">
    <property type="entry name" value="RIBONUCLEOSIDE-DIPHOSPHATE REDUCTASE SUBUNIT M2"/>
    <property type="match status" value="1"/>
</dbReference>
<evidence type="ECO:0000313" key="9">
    <source>
        <dbReference type="Proteomes" id="UP000478571"/>
    </source>
</evidence>
<evidence type="ECO:0000256" key="5">
    <source>
        <dbReference type="ARBA" id="ARBA00023002"/>
    </source>
</evidence>
<organism evidence="8 9">
    <name type="scientific">Vibrio tetraodonis subsp. pristinus</name>
    <dbReference type="NCBI Taxonomy" id="2695891"/>
    <lineage>
        <taxon>Bacteria</taxon>
        <taxon>Pseudomonadati</taxon>
        <taxon>Pseudomonadota</taxon>
        <taxon>Gammaproteobacteria</taxon>
        <taxon>Vibrionales</taxon>
        <taxon>Vibrionaceae</taxon>
        <taxon>Vibrio</taxon>
    </lineage>
</organism>